<reference evidence="2" key="2">
    <citation type="submission" date="2019-03" db="EMBL/GenBank/DDBJ databases">
        <authorList>
            <person name="Chen S.-C."/>
            <person name="Wu S.-Y."/>
            <person name="Lai M.-C."/>
        </authorList>
    </citation>
    <scope>NUCLEOTIDE SEQUENCE</scope>
    <source>
        <strain evidence="2">ML15</strain>
    </source>
</reference>
<accession>A0A8G1A325</accession>
<proteinExistence type="predicted"/>
<sequence>MKIWKKYSQYLLSGEWHIHTSYTDGESSVDDYCKRAVELGIPLIVFTEHVRHNLSYDFNAYMDDIDNAREKYDLIILSGCEAKVLPDGTLDVDDDILKQVDYPIFAFHSFPRDIDIYLDALYDVLRNPYVNTWAHPGVFLKRSGLYLSEKRLYNLFKNLNDNDTLIEQNMKYNAPPEAWLNITRRCRVNYVRGSDCHRVGDLKLVS</sequence>
<dbReference type="SMART" id="SM00481">
    <property type="entry name" value="POLIIIAc"/>
    <property type="match status" value="1"/>
</dbReference>
<dbReference type="InterPro" id="IPR003141">
    <property type="entry name" value="Pol/His_phosphatase_N"/>
</dbReference>
<dbReference type="InterPro" id="IPR004013">
    <property type="entry name" value="PHP_dom"/>
</dbReference>
<keyword evidence="3" id="KW-1185">Reference proteome</keyword>
<dbReference type="GO" id="GO:0042578">
    <property type="term" value="F:phosphoric ester hydrolase activity"/>
    <property type="evidence" value="ECO:0007669"/>
    <property type="project" value="TreeGrafter"/>
</dbReference>
<dbReference type="RefSeq" id="WP_220681129.1">
    <property type="nucleotide sequence ID" value="NZ_CP037968.1"/>
</dbReference>
<evidence type="ECO:0000259" key="1">
    <source>
        <dbReference type="SMART" id="SM00481"/>
    </source>
</evidence>
<dbReference type="InterPro" id="IPR016195">
    <property type="entry name" value="Pol/histidinol_Pase-like"/>
</dbReference>
<evidence type="ECO:0000313" key="2">
    <source>
        <dbReference type="EMBL" id="QYZ79823.1"/>
    </source>
</evidence>
<dbReference type="Proteomes" id="UP000826709">
    <property type="component" value="Chromosome"/>
</dbReference>
<protein>
    <submittedName>
        <fullName evidence="2">PHP domain-containing protein</fullName>
    </submittedName>
</protein>
<dbReference type="Gene3D" id="3.20.20.140">
    <property type="entry name" value="Metal-dependent hydrolases"/>
    <property type="match status" value="1"/>
</dbReference>
<dbReference type="Pfam" id="PF02811">
    <property type="entry name" value="PHP"/>
    <property type="match status" value="1"/>
</dbReference>
<dbReference type="PANTHER" id="PTHR36928">
    <property type="entry name" value="PHOSPHATASE YCDX-RELATED"/>
    <property type="match status" value="1"/>
</dbReference>
<name>A0A8G1A325_9EURY</name>
<gene>
    <name evidence="2" type="ORF">E2N92_10490</name>
</gene>
<dbReference type="InterPro" id="IPR050243">
    <property type="entry name" value="PHP_phosphatase"/>
</dbReference>
<dbReference type="AlphaFoldDB" id="A0A8G1A325"/>
<dbReference type="GO" id="GO:0005829">
    <property type="term" value="C:cytosol"/>
    <property type="evidence" value="ECO:0007669"/>
    <property type="project" value="TreeGrafter"/>
</dbReference>
<feature type="domain" description="Polymerase/histidinol phosphatase N-terminal" evidence="1">
    <location>
        <begin position="14"/>
        <end position="86"/>
    </location>
</feature>
<dbReference type="GO" id="GO:0008270">
    <property type="term" value="F:zinc ion binding"/>
    <property type="evidence" value="ECO:0007669"/>
    <property type="project" value="TreeGrafter"/>
</dbReference>
<dbReference type="EMBL" id="CP037968">
    <property type="protein sequence ID" value="QYZ79823.1"/>
    <property type="molecule type" value="Genomic_DNA"/>
</dbReference>
<dbReference type="SUPFAM" id="SSF89550">
    <property type="entry name" value="PHP domain-like"/>
    <property type="match status" value="1"/>
</dbReference>
<dbReference type="PANTHER" id="PTHR36928:SF1">
    <property type="entry name" value="PHOSPHATASE YCDX-RELATED"/>
    <property type="match status" value="1"/>
</dbReference>
<dbReference type="OrthoDB" id="9968at2157"/>
<evidence type="ECO:0000313" key="3">
    <source>
        <dbReference type="Proteomes" id="UP000826709"/>
    </source>
</evidence>
<dbReference type="KEGG" id="mfk:E2N92_10490"/>
<reference evidence="2" key="1">
    <citation type="journal article" date="2005" name="Int. J. Syst. Evol. Microbiol.">
        <title>Methanofollis formosanus sp. nov., isolated from a fish pond.</title>
        <authorList>
            <person name="Wu S.Y."/>
            <person name="Chen S.C."/>
            <person name="Lai M.C."/>
        </authorList>
    </citation>
    <scope>NUCLEOTIDE SEQUENCE</scope>
    <source>
        <strain evidence="2">ML15</strain>
    </source>
</reference>
<organism evidence="2 3">
    <name type="scientific">Methanofollis formosanus</name>
    <dbReference type="NCBI Taxonomy" id="299308"/>
    <lineage>
        <taxon>Archaea</taxon>
        <taxon>Methanobacteriati</taxon>
        <taxon>Methanobacteriota</taxon>
        <taxon>Stenosarchaea group</taxon>
        <taxon>Methanomicrobia</taxon>
        <taxon>Methanomicrobiales</taxon>
        <taxon>Methanomicrobiaceae</taxon>
        <taxon>Methanofollis</taxon>
    </lineage>
</organism>